<keyword evidence="3" id="KW-0349">Heme</keyword>
<dbReference type="Gene3D" id="1.10.630.10">
    <property type="entry name" value="Cytochrome P450"/>
    <property type="match status" value="1"/>
</dbReference>
<dbReference type="Pfam" id="PF00067">
    <property type="entry name" value="p450"/>
    <property type="match status" value="1"/>
</dbReference>
<evidence type="ECO:0000256" key="5">
    <source>
        <dbReference type="ARBA" id="ARBA00023002"/>
    </source>
</evidence>
<dbReference type="OrthoDB" id="2789670at2759"/>
<evidence type="ECO:0000313" key="9">
    <source>
        <dbReference type="EMBL" id="KAE8124364.1"/>
    </source>
</evidence>
<dbReference type="GO" id="GO:0016705">
    <property type="term" value="F:oxidoreductase activity, acting on paired donors, with incorporation or reduction of molecular oxygen"/>
    <property type="evidence" value="ECO:0007669"/>
    <property type="project" value="InterPro"/>
</dbReference>
<accession>A0A5N6RTY4</accession>
<keyword evidence="4" id="KW-0479">Metal-binding</keyword>
<comment type="cofactor">
    <cofactor evidence="1">
        <name>heme</name>
        <dbReference type="ChEBI" id="CHEBI:30413"/>
    </cofactor>
</comment>
<keyword evidence="6" id="KW-0408">Iron</keyword>
<dbReference type="PANTHER" id="PTHR47955">
    <property type="entry name" value="CYTOCHROME P450 FAMILY 71 PROTEIN"/>
    <property type="match status" value="1"/>
</dbReference>
<evidence type="ECO:0000256" key="2">
    <source>
        <dbReference type="ARBA" id="ARBA00010617"/>
    </source>
</evidence>
<name>A0A5N6RTY4_9ROSI</name>
<dbReference type="GO" id="GO:0005506">
    <property type="term" value="F:iron ion binding"/>
    <property type="evidence" value="ECO:0007669"/>
    <property type="project" value="InterPro"/>
</dbReference>
<keyword evidence="7" id="KW-0503">Monooxygenase</keyword>
<evidence type="ECO:0000313" key="10">
    <source>
        <dbReference type="Proteomes" id="UP000327013"/>
    </source>
</evidence>
<keyword evidence="8" id="KW-0732">Signal</keyword>
<evidence type="ECO:0000256" key="1">
    <source>
        <dbReference type="ARBA" id="ARBA00001971"/>
    </source>
</evidence>
<dbReference type="InterPro" id="IPR002401">
    <property type="entry name" value="Cyt_P450_E_grp-I"/>
</dbReference>
<dbReference type="Proteomes" id="UP000327013">
    <property type="component" value="Chromosome 8"/>
</dbReference>
<sequence length="322" mass="36343">MTCMLFLELSVVHTVAVCASPTDKDLPDKNEYTKEEIVPIEVTHVTDTNKLADQAKRLPPGPTKLPLIGNLHQLGDLPHRSFQHLSDKHGPLMFLQLGSIPTLVISSAGMAREVFKTHDRIFSGRPVLFAAKKLSYNNSTMSFAPFGEYWREIRKLVILEILSARRAQTFQIVREEEVALMIDFIALSLDPVNLSELTLLLTNNIVCRAAFGKKYDGGGGVYDIMCESEELLGGFCIADFFPWMGWLNKLNGLETRLEKNFRKLDELYENVIEEHLDPTRPEPEHEDLVDVLLRLQKDSNQAIGIDNEKIKAVLTVSVLVNR</sequence>
<feature type="chain" id="PRO_5024303531" description="Cytochrome P450" evidence="8">
    <location>
        <begin position="20"/>
        <end position="322"/>
    </location>
</feature>
<keyword evidence="5" id="KW-0560">Oxidoreductase</keyword>
<evidence type="ECO:0000256" key="6">
    <source>
        <dbReference type="ARBA" id="ARBA00023004"/>
    </source>
</evidence>
<dbReference type="AlphaFoldDB" id="A0A5N6RTY4"/>
<protein>
    <recommendedName>
        <fullName evidence="11">Cytochrome P450</fullName>
    </recommendedName>
</protein>
<proteinExistence type="inferred from homology"/>
<comment type="similarity">
    <text evidence="2">Belongs to the cytochrome P450 family.</text>
</comment>
<evidence type="ECO:0008006" key="11">
    <source>
        <dbReference type="Google" id="ProtNLM"/>
    </source>
</evidence>
<dbReference type="GO" id="GO:0020037">
    <property type="term" value="F:heme binding"/>
    <property type="evidence" value="ECO:0007669"/>
    <property type="project" value="InterPro"/>
</dbReference>
<evidence type="ECO:0000256" key="3">
    <source>
        <dbReference type="ARBA" id="ARBA00022617"/>
    </source>
</evidence>
<reference evidence="9 10" key="1">
    <citation type="submission" date="2019-06" db="EMBL/GenBank/DDBJ databases">
        <title>A chromosomal-level reference genome of Carpinus fangiana (Coryloideae, Betulaceae).</title>
        <authorList>
            <person name="Yang X."/>
            <person name="Wang Z."/>
            <person name="Zhang L."/>
            <person name="Hao G."/>
            <person name="Liu J."/>
            <person name="Yang Y."/>
        </authorList>
    </citation>
    <scope>NUCLEOTIDE SEQUENCE [LARGE SCALE GENOMIC DNA]</scope>
    <source>
        <strain evidence="9">Cfa_2016G</strain>
        <tissue evidence="9">Leaf</tissue>
    </source>
</reference>
<dbReference type="GO" id="GO:0004497">
    <property type="term" value="F:monooxygenase activity"/>
    <property type="evidence" value="ECO:0007669"/>
    <property type="project" value="UniProtKB-KW"/>
</dbReference>
<dbReference type="PRINTS" id="PR00463">
    <property type="entry name" value="EP450I"/>
</dbReference>
<organism evidence="9 10">
    <name type="scientific">Carpinus fangiana</name>
    <dbReference type="NCBI Taxonomy" id="176857"/>
    <lineage>
        <taxon>Eukaryota</taxon>
        <taxon>Viridiplantae</taxon>
        <taxon>Streptophyta</taxon>
        <taxon>Embryophyta</taxon>
        <taxon>Tracheophyta</taxon>
        <taxon>Spermatophyta</taxon>
        <taxon>Magnoliopsida</taxon>
        <taxon>eudicotyledons</taxon>
        <taxon>Gunneridae</taxon>
        <taxon>Pentapetalae</taxon>
        <taxon>rosids</taxon>
        <taxon>fabids</taxon>
        <taxon>Fagales</taxon>
        <taxon>Betulaceae</taxon>
        <taxon>Carpinus</taxon>
    </lineage>
</organism>
<keyword evidence="10" id="KW-1185">Reference proteome</keyword>
<dbReference type="InterPro" id="IPR036396">
    <property type="entry name" value="Cyt_P450_sf"/>
</dbReference>
<evidence type="ECO:0000256" key="7">
    <source>
        <dbReference type="ARBA" id="ARBA00023033"/>
    </source>
</evidence>
<evidence type="ECO:0000256" key="8">
    <source>
        <dbReference type="SAM" id="SignalP"/>
    </source>
</evidence>
<dbReference type="SUPFAM" id="SSF48264">
    <property type="entry name" value="Cytochrome P450"/>
    <property type="match status" value="1"/>
</dbReference>
<dbReference type="PANTHER" id="PTHR47955:SF19">
    <property type="entry name" value="CYTOCHROME P450 71A9-LIKE ISOFORM X1"/>
    <property type="match status" value="1"/>
</dbReference>
<dbReference type="InterPro" id="IPR001128">
    <property type="entry name" value="Cyt_P450"/>
</dbReference>
<evidence type="ECO:0000256" key="4">
    <source>
        <dbReference type="ARBA" id="ARBA00022723"/>
    </source>
</evidence>
<feature type="signal peptide" evidence="8">
    <location>
        <begin position="1"/>
        <end position="19"/>
    </location>
</feature>
<gene>
    <name evidence="9" type="ORF">FH972_019260</name>
</gene>
<dbReference type="EMBL" id="CM017328">
    <property type="protein sequence ID" value="KAE8124364.1"/>
    <property type="molecule type" value="Genomic_DNA"/>
</dbReference>